<accession>A0A8J2PEK6</accession>
<sequence>MSSNSYCANYCKPSPVHGCCFPSCCGPNAPCNEYNHICCPGGCPCPCLRPYGSTCYRPICKCCCPPPPKVPRPCPCRHARIPITITPAQAADLSSCQSYHQNPLHGSGYHQSVTLDLTFAVLHLNVQAFTLTFPLWEAVTPDLVDGFPKVNQETETTVPVQISLPLCSSSADVTKTIS</sequence>
<reference evidence="1" key="1">
    <citation type="submission" date="2021-06" db="EMBL/GenBank/DDBJ databases">
        <authorList>
            <person name="Hodson N. C."/>
            <person name="Mongue J. A."/>
            <person name="Jaron S. K."/>
        </authorList>
    </citation>
    <scope>NUCLEOTIDE SEQUENCE</scope>
</reference>
<dbReference type="Proteomes" id="UP000708208">
    <property type="component" value="Unassembled WGS sequence"/>
</dbReference>
<proteinExistence type="predicted"/>
<protein>
    <submittedName>
        <fullName evidence="1">Uncharacterized protein</fullName>
    </submittedName>
</protein>
<evidence type="ECO:0000313" key="1">
    <source>
        <dbReference type="EMBL" id="CAG7818818.1"/>
    </source>
</evidence>
<dbReference type="EMBL" id="CAJVCH010431101">
    <property type="protein sequence ID" value="CAG7818818.1"/>
    <property type="molecule type" value="Genomic_DNA"/>
</dbReference>
<organism evidence="1 2">
    <name type="scientific">Allacma fusca</name>
    <dbReference type="NCBI Taxonomy" id="39272"/>
    <lineage>
        <taxon>Eukaryota</taxon>
        <taxon>Metazoa</taxon>
        <taxon>Ecdysozoa</taxon>
        <taxon>Arthropoda</taxon>
        <taxon>Hexapoda</taxon>
        <taxon>Collembola</taxon>
        <taxon>Symphypleona</taxon>
        <taxon>Sminthuridae</taxon>
        <taxon>Allacma</taxon>
    </lineage>
</organism>
<dbReference type="AlphaFoldDB" id="A0A8J2PEK6"/>
<name>A0A8J2PEK6_9HEXA</name>
<comment type="caution">
    <text evidence="1">The sequence shown here is derived from an EMBL/GenBank/DDBJ whole genome shotgun (WGS) entry which is preliminary data.</text>
</comment>
<evidence type="ECO:0000313" key="2">
    <source>
        <dbReference type="Proteomes" id="UP000708208"/>
    </source>
</evidence>
<gene>
    <name evidence="1" type="ORF">AFUS01_LOCUS29297</name>
</gene>
<keyword evidence="2" id="KW-1185">Reference proteome</keyword>